<evidence type="ECO:0000256" key="1">
    <source>
        <dbReference type="SAM" id="MobiDB-lite"/>
    </source>
</evidence>
<feature type="compositionally biased region" description="Acidic residues" evidence="1">
    <location>
        <begin position="1"/>
        <end position="11"/>
    </location>
</feature>
<keyword evidence="3" id="KW-1185">Reference proteome</keyword>
<protein>
    <submittedName>
        <fullName evidence="2">Uncharacterized protein</fullName>
    </submittedName>
</protein>
<feature type="region of interest" description="Disordered" evidence="1">
    <location>
        <begin position="1"/>
        <end position="37"/>
    </location>
</feature>
<accession>A0A5B7EXC8</accession>
<gene>
    <name evidence="2" type="ORF">E2C01_031321</name>
</gene>
<evidence type="ECO:0000313" key="3">
    <source>
        <dbReference type="Proteomes" id="UP000324222"/>
    </source>
</evidence>
<comment type="caution">
    <text evidence="2">The sequence shown here is derived from an EMBL/GenBank/DDBJ whole genome shotgun (WGS) entry which is preliminary data.</text>
</comment>
<feature type="compositionally biased region" description="Basic and acidic residues" evidence="1">
    <location>
        <begin position="12"/>
        <end position="21"/>
    </location>
</feature>
<dbReference type="Proteomes" id="UP000324222">
    <property type="component" value="Unassembled WGS sequence"/>
</dbReference>
<name>A0A5B7EXC8_PORTR</name>
<dbReference type="AlphaFoldDB" id="A0A5B7EXC8"/>
<evidence type="ECO:0000313" key="2">
    <source>
        <dbReference type="EMBL" id="MPC37827.1"/>
    </source>
</evidence>
<dbReference type="EMBL" id="VSRR010003895">
    <property type="protein sequence ID" value="MPC37827.1"/>
    <property type="molecule type" value="Genomic_DNA"/>
</dbReference>
<sequence length="73" mass="8449">MEEEEEEEKEKEEEKHEERKQRERKKIIGKGSQKPPATVTVLLHMSLDQRDAKVNSLPSSSYLSHCHSVVPHA</sequence>
<reference evidence="2 3" key="1">
    <citation type="submission" date="2019-05" db="EMBL/GenBank/DDBJ databases">
        <title>Another draft genome of Portunus trituberculatus and its Hox gene families provides insights of decapod evolution.</title>
        <authorList>
            <person name="Jeong J.-H."/>
            <person name="Song I."/>
            <person name="Kim S."/>
            <person name="Choi T."/>
            <person name="Kim D."/>
            <person name="Ryu S."/>
            <person name="Kim W."/>
        </authorList>
    </citation>
    <scope>NUCLEOTIDE SEQUENCE [LARGE SCALE GENOMIC DNA]</scope>
    <source>
        <tissue evidence="2">Muscle</tissue>
    </source>
</reference>
<organism evidence="2 3">
    <name type="scientific">Portunus trituberculatus</name>
    <name type="common">Swimming crab</name>
    <name type="synonym">Neptunus trituberculatus</name>
    <dbReference type="NCBI Taxonomy" id="210409"/>
    <lineage>
        <taxon>Eukaryota</taxon>
        <taxon>Metazoa</taxon>
        <taxon>Ecdysozoa</taxon>
        <taxon>Arthropoda</taxon>
        <taxon>Crustacea</taxon>
        <taxon>Multicrustacea</taxon>
        <taxon>Malacostraca</taxon>
        <taxon>Eumalacostraca</taxon>
        <taxon>Eucarida</taxon>
        <taxon>Decapoda</taxon>
        <taxon>Pleocyemata</taxon>
        <taxon>Brachyura</taxon>
        <taxon>Eubrachyura</taxon>
        <taxon>Portunoidea</taxon>
        <taxon>Portunidae</taxon>
        <taxon>Portuninae</taxon>
        <taxon>Portunus</taxon>
    </lineage>
</organism>
<proteinExistence type="predicted"/>